<evidence type="ECO:0000256" key="6">
    <source>
        <dbReference type="ARBA" id="ARBA00022729"/>
    </source>
</evidence>
<evidence type="ECO:0000259" key="11">
    <source>
        <dbReference type="Pfam" id="PF01103"/>
    </source>
</evidence>
<feature type="domain" description="TamA POTRA" evidence="13">
    <location>
        <begin position="14"/>
        <end position="88"/>
    </location>
</feature>
<evidence type="ECO:0000256" key="5">
    <source>
        <dbReference type="ARBA" id="ARBA00022692"/>
    </source>
</evidence>
<dbReference type="InterPro" id="IPR000184">
    <property type="entry name" value="Bac_surfAg_D15"/>
</dbReference>
<evidence type="ECO:0000256" key="10">
    <source>
        <dbReference type="ARBA" id="ARBA00093548"/>
    </source>
</evidence>
<keyword evidence="15" id="KW-1185">Reference proteome</keyword>
<evidence type="ECO:0000256" key="1">
    <source>
        <dbReference type="ARBA" id="ARBA00004442"/>
    </source>
</evidence>
<dbReference type="Proteomes" id="UP000003027">
    <property type="component" value="Unassembled WGS sequence"/>
</dbReference>
<dbReference type="PANTHER" id="PTHR12815">
    <property type="entry name" value="SORTING AND ASSEMBLY MACHINERY SAMM50 PROTEIN FAMILY MEMBER"/>
    <property type="match status" value="1"/>
</dbReference>
<dbReference type="InterPro" id="IPR010827">
    <property type="entry name" value="BamA/TamA_POTRA"/>
</dbReference>
<comment type="caution">
    <text evidence="14">The sequence shown here is derived from an EMBL/GenBank/DDBJ whole genome shotgun (WGS) entry which is preliminary data.</text>
</comment>
<comment type="subcellular location">
    <subcellularLocation>
        <location evidence="1">Cell outer membrane</location>
    </subcellularLocation>
</comment>
<evidence type="ECO:0000259" key="13">
    <source>
        <dbReference type="Pfam" id="PF17243"/>
    </source>
</evidence>
<evidence type="ECO:0000256" key="4">
    <source>
        <dbReference type="ARBA" id="ARBA00022452"/>
    </source>
</evidence>
<evidence type="ECO:0000256" key="8">
    <source>
        <dbReference type="ARBA" id="ARBA00023237"/>
    </source>
</evidence>
<evidence type="ECO:0000313" key="15">
    <source>
        <dbReference type="Proteomes" id="UP000003027"/>
    </source>
</evidence>
<dbReference type="Pfam" id="PF07244">
    <property type="entry name" value="POTRA"/>
    <property type="match status" value="1"/>
</dbReference>
<comment type="subunit">
    <text evidence="10">Interacts with TamB to form the translocation and assembly module (TAM).</text>
</comment>
<evidence type="ECO:0000313" key="14">
    <source>
        <dbReference type="EMBL" id="EEQ10396.1"/>
    </source>
</evidence>
<protein>
    <recommendedName>
        <fullName evidence="3">Translocation and assembly module subunit TamA</fullName>
    </recommendedName>
    <alternativeName>
        <fullName evidence="9">Autotransporter assembly factor TamA</fullName>
    </alternativeName>
</protein>
<dbReference type="PANTHER" id="PTHR12815:SF47">
    <property type="entry name" value="TRANSLOCATION AND ASSEMBLY MODULE SUBUNIT TAMA"/>
    <property type="match status" value="1"/>
</dbReference>
<dbReference type="Pfam" id="PF01103">
    <property type="entry name" value="Omp85"/>
    <property type="match status" value="1"/>
</dbReference>
<feature type="domain" description="POTRA" evidence="12">
    <location>
        <begin position="178"/>
        <end position="242"/>
    </location>
</feature>
<dbReference type="InterPro" id="IPR039910">
    <property type="entry name" value="D15-like"/>
</dbReference>
<proteinExistence type="inferred from homology"/>
<feature type="domain" description="Bacterial surface antigen (D15)" evidence="11">
    <location>
        <begin position="284"/>
        <end position="563"/>
    </location>
</feature>
<comment type="similarity">
    <text evidence="2">Belongs to the TamA family.</text>
</comment>
<dbReference type="EMBL" id="AALD02000019">
    <property type="protein sequence ID" value="EEQ10396.1"/>
    <property type="molecule type" value="Genomic_DNA"/>
</dbReference>
<evidence type="ECO:0000256" key="3">
    <source>
        <dbReference type="ARBA" id="ARBA00015419"/>
    </source>
</evidence>
<sequence length="566" mass="63138">MLATPLAYAANVRLQVEGLSGDLERNVRARLSTIGTDEVTADGRFRSRVDEAIRQGLRALGYYDPTITFDLQSRPAPARSVLIAKVVPGEPVLIAGVDIDLQGGAKTDPDYLALVRRDTPKIGSILNHGDFDNFKSSLTGLALRRGYFDANMIKSELGVAAELRKAFWDIDFDSGERYRFGKVVFQGSQIREDFLQNLVPFHEGEYYTSDELAELNRRLAATNWFNSVVVSPDFRDARETKILPLDAVVTPRTENTIELGGGYATDVGPRLTGSWRKPWMNSYGHSLTTSTTLSAPEQTLDFSYRIPLRKNPLEQYYLLQGGFKRTDLNDTNSDTTTLNVARFWDLSSGWKRSVNLRWSLDHFTQGSVTDTTMLLYPGVNISRTRQRGGAMPVWGDSQNYSIDWSDTTWGSDVDFGIFQAQNVWIRTLGEKNRFVVRGNLGWIETNNFDRVPPSLRFFAGGDRSIRGYKFRDISPRDSEGKLTGASKLATGTLEYQYNVTGRWWGAVFVDSGEAVNDIRKSDFKTGAGVGVRWASPVGPIKLDIAKPIGDNTAHGVQFYIGLGPEL</sequence>
<evidence type="ECO:0000256" key="7">
    <source>
        <dbReference type="ARBA" id="ARBA00023136"/>
    </source>
</evidence>
<gene>
    <name evidence="14" type="ORF">ymoll0001_5500</name>
</gene>
<evidence type="ECO:0000256" key="2">
    <source>
        <dbReference type="ARBA" id="ARBA00010248"/>
    </source>
</evidence>
<dbReference type="Gene3D" id="3.10.20.310">
    <property type="entry name" value="membrane protein fhac"/>
    <property type="match status" value="3"/>
</dbReference>
<keyword evidence="4" id="KW-1134">Transmembrane beta strand</keyword>
<keyword evidence="7" id="KW-0472">Membrane</keyword>
<evidence type="ECO:0000256" key="9">
    <source>
        <dbReference type="ARBA" id="ARBA00033063"/>
    </source>
</evidence>
<dbReference type="Gene3D" id="2.40.160.50">
    <property type="entry name" value="membrane protein fhac: a member of the omp85/tpsb transporter family"/>
    <property type="match status" value="1"/>
</dbReference>
<dbReference type="Pfam" id="PF17243">
    <property type="entry name" value="POTRA_TamA_1"/>
    <property type="match status" value="1"/>
</dbReference>
<keyword evidence="5" id="KW-0812">Transmembrane</keyword>
<keyword evidence="6" id="KW-0732">Signal</keyword>
<accession>A0ABM9Y962</accession>
<keyword evidence="8" id="KW-0998">Cell outer membrane</keyword>
<dbReference type="InterPro" id="IPR035243">
    <property type="entry name" value="TamA_POTRA_Dom_1"/>
</dbReference>
<name>A0ABM9Y962_YERMW</name>
<evidence type="ECO:0000259" key="12">
    <source>
        <dbReference type="Pfam" id="PF07244"/>
    </source>
</evidence>
<organism evidence="14 15">
    <name type="scientific">Yersinia mollaretii (strain ATCC 43969 / DSM 18520 / CIP 103324 / CNY 7263 / WAIP 204)</name>
    <dbReference type="NCBI Taxonomy" id="349967"/>
    <lineage>
        <taxon>Bacteria</taxon>
        <taxon>Pseudomonadati</taxon>
        <taxon>Pseudomonadota</taxon>
        <taxon>Gammaproteobacteria</taxon>
        <taxon>Enterobacterales</taxon>
        <taxon>Yersiniaceae</taxon>
        <taxon>Yersinia</taxon>
    </lineage>
</organism>
<reference evidence="14" key="1">
    <citation type="submission" date="2008-12" db="EMBL/GenBank/DDBJ databases">
        <title>Annotation of the Yersinia mollaretii ATCC 43969 genome.</title>
        <authorList>
            <person name="Read T.D."/>
            <person name="Akmal A."/>
            <person name="Bishop-Lilly K."/>
            <person name="Chen P.E."/>
            <person name="Cook C."/>
            <person name="Kiley M.P."/>
            <person name="Lentz S."/>
            <person name="Mateczun A."/>
            <person name="Nagarajan N."/>
            <person name="Nolan N."/>
            <person name="Osborne B.I."/>
            <person name="Pop M."/>
            <person name="Sozhamannan S."/>
            <person name="Stewart A.C."/>
            <person name="Sulakvelidze A."/>
            <person name="Thomason B."/>
            <person name="Willner K."/>
            <person name="Zwick M.E."/>
        </authorList>
    </citation>
    <scope>NUCLEOTIDE SEQUENCE [LARGE SCALE GENOMIC DNA]</scope>
    <source>
        <strain evidence="14">ATCC 43969</strain>
    </source>
</reference>